<feature type="non-terminal residue" evidence="2">
    <location>
        <position position="1"/>
    </location>
</feature>
<dbReference type="AlphaFoldDB" id="A0A8S3DAD5"/>
<protein>
    <submittedName>
        <fullName evidence="2">Uncharacterized protein</fullName>
    </submittedName>
</protein>
<feature type="non-terminal residue" evidence="2">
    <location>
        <position position="63"/>
    </location>
</feature>
<sequence length="63" mass="6698">RSILLPAIMHHNQNAATMSGTSSSTVETNMASVKKNPESTSNTSSSSKEMTEGELIKEIQMGS</sequence>
<dbReference type="EMBL" id="CAJOBI010198446">
    <property type="protein sequence ID" value="CAF4983684.1"/>
    <property type="molecule type" value="Genomic_DNA"/>
</dbReference>
<dbReference type="Proteomes" id="UP000676336">
    <property type="component" value="Unassembled WGS sequence"/>
</dbReference>
<gene>
    <name evidence="2" type="ORF">SMN809_LOCUS55864</name>
</gene>
<comment type="caution">
    <text evidence="2">The sequence shown here is derived from an EMBL/GenBank/DDBJ whole genome shotgun (WGS) entry which is preliminary data.</text>
</comment>
<evidence type="ECO:0000256" key="1">
    <source>
        <dbReference type="SAM" id="MobiDB-lite"/>
    </source>
</evidence>
<feature type="compositionally biased region" description="Low complexity" evidence="1">
    <location>
        <begin position="38"/>
        <end position="48"/>
    </location>
</feature>
<reference evidence="2" key="1">
    <citation type="submission" date="2021-02" db="EMBL/GenBank/DDBJ databases">
        <authorList>
            <person name="Nowell W R."/>
        </authorList>
    </citation>
    <scope>NUCLEOTIDE SEQUENCE</scope>
</reference>
<evidence type="ECO:0000313" key="3">
    <source>
        <dbReference type="Proteomes" id="UP000676336"/>
    </source>
</evidence>
<evidence type="ECO:0000313" key="2">
    <source>
        <dbReference type="EMBL" id="CAF4983684.1"/>
    </source>
</evidence>
<accession>A0A8S3DAD5</accession>
<organism evidence="2 3">
    <name type="scientific">Rotaria magnacalcarata</name>
    <dbReference type="NCBI Taxonomy" id="392030"/>
    <lineage>
        <taxon>Eukaryota</taxon>
        <taxon>Metazoa</taxon>
        <taxon>Spiralia</taxon>
        <taxon>Gnathifera</taxon>
        <taxon>Rotifera</taxon>
        <taxon>Eurotatoria</taxon>
        <taxon>Bdelloidea</taxon>
        <taxon>Philodinida</taxon>
        <taxon>Philodinidae</taxon>
        <taxon>Rotaria</taxon>
    </lineage>
</organism>
<name>A0A8S3DAD5_9BILA</name>
<proteinExistence type="predicted"/>
<feature type="region of interest" description="Disordered" evidence="1">
    <location>
        <begin position="10"/>
        <end position="63"/>
    </location>
</feature>
<feature type="compositionally biased region" description="Polar residues" evidence="1">
    <location>
        <begin position="11"/>
        <end position="31"/>
    </location>
</feature>